<sequence>TSTARPSATERASSDAAGNQQLALEQNQAFAKLTPESSCDASDPNQANACINGSFSQCVNGKYLSIVQCSKPLKCFALPLQTGQGVSVACTTMEDAALRM</sequence>
<evidence type="ECO:0000313" key="2">
    <source>
        <dbReference type="Proteomes" id="UP000326924"/>
    </source>
</evidence>
<feature type="non-terminal residue" evidence="1">
    <location>
        <position position="1"/>
    </location>
</feature>
<organism evidence="1 2">
    <name type="scientific">Sphaerosporella brunnea</name>
    <dbReference type="NCBI Taxonomy" id="1250544"/>
    <lineage>
        <taxon>Eukaryota</taxon>
        <taxon>Fungi</taxon>
        <taxon>Dikarya</taxon>
        <taxon>Ascomycota</taxon>
        <taxon>Pezizomycotina</taxon>
        <taxon>Pezizomycetes</taxon>
        <taxon>Pezizales</taxon>
        <taxon>Pyronemataceae</taxon>
        <taxon>Sphaerosporella</taxon>
    </lineage>
</organism>
<keyword evidence="2" id="KW-1185">Reference proteome</keyword>
<dbReference type="EMBL" id="VXIS01000486">
    <property type="protein sequence ID" value="KAA8893172.1"/>
    <property type="molecule type" value="Genomic_DNA"/>
</dbReference>
<evidence type="ECO:0000313" key="1">
    <source>
        <dbReference type="EMBL" id="KAA8893172.1"/>
    </source>
</evidence>
<dbReference type="InParanoid" id="A0A5J5ECE5"/>
<protein>
    <recommendedName>
        <fullName evidence="3">Carbohydrate-binding module family 19 domain-containing protein</fullName>
    </recommendedName>
</protein>
<dbReference type="OrthoDB" id="2362516at2759"/>
<reference evidence="1 2" key="1">
    <citation type="submission" date="2019-09" db="EMBL/GenBank/DDBJ databases">
        <title>Draft genome of the ectomycorrhizal ascomycete Sphaerosporella brunnea.</title>
        <authorList>
            <consortium name="DOE Joint Genome Institute"/>
            <person name="Benucci G.M."/>
            <person name="Marozzi G."/>
            <person name="Antonielli L."/>
            <person name="Sanchez S."/>
            <person name="Marco P."/>
            <person name="Wang X."/>
            <person name="Falini L.B."/>
            <person name="Barry K."/>
            <person name="Haridas S."/>
            <person name="Lipzen A."/>
            <person name="Labutti K."/>
            <person name="Grigoriev I.V."/>
            <person name="Murat C."/>
            <person name="Martin F."/>
            <person name="Albertini E."/>
            <person name="Donnini D."/>
            <person name="Bonito G."/>
        </authorList>
    </citation>
    <scope>NUCLEOTIDE SEQUENCE [LARGE SCALE GENOMIC DNA]</scope>
    <source>
        <strain evidence="1 2">Sb_GMNB300</strain>
    </source>
</reference>
<comment type="caution">
    <text evidence="1">The sequence shown here is derived from an EMBL/GenBank/DDBJ whole genome shotgun (WGS) entry which is preliminary data.</text>
</comment>
<dbReference type="AlphaFoldDB" id="A0A5J5ECE5"/>
<proteinExistence type="predicted"/>
<accession>A0A5J5ECE5</accession>
<feature type="non-terminal residue" evidence="1">
    <location>
        <position position="100"/>
    </location>
</feature>
<evidence type="ECO:0008006" key="3">
    <source>
        <dbReference type="Google" id="ProtNLM"/>
    </source>
</evidence>
<name>A0A5J5ECE5_9PEZI</name>
<gene>
    <name evidence="1" type="ORF">FN846DRAFT_753531</name>
</gene>
<dbReference type="Proteomes" id="UP000326924">
    <property type="component" value="Unassembled WGS sequence"/>
</dbReference>